<evidence type="ECO:0000313" key="1">
    <source>
        <dbReference type="EMBL" id="RMX63936.1"/>
    </source>
</evidence>
<protein>
    <submittedName>
        <fullName evidence="1">Uncharacterized protein</fullName>
    </submittedName>
</protein>
<accession>A0A3M6VET2</accession>
<gene>
    <name evidence="2" type="ORF">DD237_006112</name>
    <name evidence="1" type="ORF">DD238_005788</name>
</gene>
<dbReference type="EMBL" id="QKXF01000312">
    <property type="protein sequence ID" value="RQM12733.1"/>
    <property type="molecule type" value="Genomic_DNA"/>
</dbReference>
<evidence type="ECO:0000313" key="4">
    <source>
        <dbReference type="Proteomes" id="UP000286097"/>
    </source>
</evidence>
<dbReference type="EMBL" id="QLLG01000351">
    <property type="protein sequence ID" value="RMX63936.1"/>
    <property type="molecule type" value="Genomic_DNA"/>
</dbReference>
<reference evidence="3 4" key="1">
    <citation type="submission" date="2018-06" db="EMBL/GenBank/DDBJ databases">
        <title>Comparative genomics of downy mildews reveals potential adaptations to biotrophy.</title>
        <authorList>
            <person name="Fletcher K."/>
            <person name="Klosterman S.J."/>
            <person name="Derevnina L."/>
            <person name="Martin F."/>
            <person name="Koike S."/>
            <person name="Reyes Chin-Wo S."/>
            <person name="Mou B."/>
            <person name="Michelmore R."/>
        </authorList>
    </citation>
    <scope>NUCLEOTIDE SEQUENCE [LARGE SCALE GENOMIC DNA]</scope>
    <source>
        <strain evidence="2 4">R13</strain>
        <strain evidence="1 3">R14</strain>
    </source>
</reference>
<sequence length="76" mass="9043">MATATRSVWWRCGSLYQLVLRHGFSTLVDNSYNSYELNVCEVLHVLTSPFNFLNYWDFGGQENTLRPYWRHHLTET</sequence>
<keyword evidence="3" id="KW-1185">Reference proteome</keyword>
<evidence type="ECO:0000313" key="2">
    <source>
        <dbReference type="EMBL" id="RQM12733.1"/>
    </source>
</evidence>
<organism evidence="1 3">
    <name type="scientific">Peronospora effusa</name>
    <dbReference type="NCBI Taxonomy" id="542832"/>
    <lineage>
        <taxon>Eukaryota</taxon>
        <taxon>Sar</taxon>
        <taxon>Stramenopiles</taxon>
        <taxon>Oomycota</taxon>
        <taxon>Peronosporomycetes</taxon>
        <taxon>Peronosporales</taxon>
        <taxon>Peronosporaceae</taxon>
        <taxon>Peronospora</taxon>
    </lineage>
</organism>
<dbReference type="VEuPathDB" id="FungiDB:DD237_006112"/>
<dbReference type="AlphaFoldDB" id="A0A3M6VET2"/>
<name>A0A3M6VET2_9STRA</name>
<dbReference type="Proteomes" id="UP000286097">
    <property type="component" value="Unassembled WGS sequence"/>
</dbReference>
<proteinExistence type="predicted"/>
<comment type="caution">
    <text evidence="1">The sequence shown here is derived from an EMBL/GenBank/DDBJ whole genome shotgun (WGS) entry which is preliminary data.</text>
</comment>
<dbReference type="Proteomes" id="UP000282087">
    <property type="component" value="Unassembled WGS sequence"/>
</dbReference>
<evidence type="ECO:0000313" key="3">
    <source>
        <dbReference type="Proteomes" id="UP000282087"/>
    </source>
</evidence>